<keyword evidence="3" id="KW-1185">Reference proteome</keyword>
<evidence type="ECO:0000259" key="1">
    <source>
        <dbReference type="PROSITE" id="PS50879"/>
    </source>
</evidence>
<dbReference type="InterPro" id="IPR002156">
    <property type="entry name" value="RNaseH_domain"/>
</dbReference>
<organism evidence="2 3">
    <name type="scientific">Mollisia scopiformis</name>
    <name type="common">Conifer needle endophyte fungus</name>
    <name type="synonym">Phialocephala scopiformis</name>
    <dbReference type="NCBI Taxonomy" id="149040"/>
    <lineage>
        <taxon>Eukaryota</taxon>
        <taxon>Fungi</taxon>
        <taxon>Dikarya</taxon>
        <taxon>Ascomycota</taxon>
        <taxon>Pezizomycotina</taxon>
        <taxon>Leotiomycetes</taxon>
        <taxon>Helotiales</taxon>
        <taxon>Mollisiaceae</taxon>
        <taxon>Mollisia</taxon>
    </lineage>
</organism>
<dbReference type="STRING" id="149040.A0A132BA48"/>
<evidence type="ECO:0000313" key="2">
    <source>
        <dbReference type="EMBL" id="KUJ09123.1"/>
    </source>
</evidence>
<dbReference type="Proteomes" id="UP000070700">
    <property type="component" value="Unassembled WGS sequence"/>
</dbReference>
<dbReference type="GeneID" id="28825862"/>
<dbReference type="PROSITE" id="PS50879">
    <property type="entry name" value="RNASE_H_1"/>
    <property type="match status" value="1"/>
</dbReference>
<proteinExistence type="predicted"/>
<protein>
    <recommendedName>
        <fullName evidence="1">RNase H type-1 domain-containing protein</fullName>
    </recommendedName>
</protein>
<dbReference type="EMBL" id="KQ947433">
    <property type="protein sequence ID" value="KUJ09123.1"/>
    <property type="molecule type" value="Genomic_DNA"/>
</dbReference>
<accession>A0A132BA48</accession>
<dbReference type="InterPro" id="IPR036397">
    <property type="entry name" value="RNaseH_sf"/>
</dbReference>
<dbReference type="InterPro" id="IPR012337">
    <property type="entry name" value="RNaseH-like_sf"/>
</dbReference>
<feature type="domain" description="RNase H type-1" evidence="1">
    <location>
        <begin position="70"/>
        <end position="234"/>
    </location>
</feature>
<dbReference type="SUPFAM" id="SSF53098">
    <property type="entry name" value="Ribonuclease H-like"/>
    <property type="match status" value="1"/>
</dbReference>
<dbReference type="GO" id="GO:0004523">
    <property type="term" value="F:RNA-DNA hybrid ribonuclease activity"/>
    <property type="evidence" value="ECO:0007669"/>
    <property type="project" value="InterPro"/>
</dbReference>
<dbReference type="OrthoDB" id="245563at2759"/>
<sequence length="241" mass="26322">MPDASTTQSNSRIFDPNLYFLGPPDRVKTLEQPSDIIHHISSYDVGNGVTHLAVNNLKAKRRADRTVKVDRDSIVVSVDGAVKDGRAGFGAYFGKSSELNISSLAPEKKNQTKELALLLGTAECLKISYELLILGPSSSPDSTPSESGSRKTKKKVVIITDSVYLVKCMADWIFVWQNKGLQTTKGEMVGNHVEIKGLGEVCLEVERVGCEIRFWLVEEGGVEDARKLAEQVLADAKEEAG</sequence>
<dbReference type="RefSeq" id="XP_018063478.1">
    <property type="nucleotide sequence ID" value="XM_018216136.1"/>
</dbReference>
<dbReference type="InParanoid" id="A0A132BA48"/>
<dbReference type="Gene3D" id="3.30.420.10">
    <property type="entry name" value="Ribonuclease H-like superfamily/Ribonuclease H"/>
    <property type="match status" value="1"/>
</dbReference>
<dbReference type="KEGG" id="psco:LY89DRAFT_690652"/>
<dbReference type="GO" id="GO:0003676">
    <property type="term" value="F:nucleic acid binding"/>
    <property type="evidence" value="ECO:0007669"/>
    <property type="project" value="InterPro"/>
</dbReference>
<reference evidence="2 3" key="1">
    <citation type="submission" date="2015-10" db="EMBL/GenBank/DDBJ databases">
        <title>Full genome of DAOMC 229536 Phialocephala scopiformis, a fungal endophyte of spruce producing the potent anti-insectan compound rugulosin.</title>
        <authorList>
            <consortium name="DOE Joint Genome Institute"/>
            <person name="Walker A.K."/>
            <person name="Frasz S.L."/>
            <person name="Seifert K.A."/>
            <person name="Miller J.D."/>
            <person name="Mondo S.J."/>
            <person name="Labutti K."/>
            <person name="Lipzen A."/>
            <person name="Dockter R."/>
            <person name="Kennedy M."/>
            <person name="Grigoriev I.V."/>
            <person name="Spatafora J.W."/>
        </authorList>
    </citation>
    <scope>NUCLEOTIDE SEQUENCE [LARGE SCALE GENOMIC DNA]</scope>
    <source>
        <strain evidence="2 3">CBS 120377</strain>
    </source>
</reference>
<gene>
    <name evidence="2" type="ORF">LY89DRAFT_690652</name>
</gene>
<evidence type="ECO:0000313" key="3">
    <source>
        <dbReference type="Proteomes" id="UP000070700"/>
    </source>
</evidence>
<dbReference type="AlphaFoldDB" id="A0A132BA48"/>
<name>A0A132BA48_MOLSC</name>